<keyword evidence="2" id="KW-1185">Reference proteome</keyword>
<dbReference type="Proteomes" id="UP000616151">
    <property type="component" value="Unassembled WGS sequence"/>
</dbReference>
<accession>A0ACC5RBW9</accession>
<comment type="caution">
    <text evidence="1">The sequence shown here is derived from an EMBL/GenBank/DDBJ whole genome shotgun (WGS) entry which is preliminary data.</text>
</comment>
<sequence length="265" mass="28834">MPSRDPIARQTLLIESLSRRGFMSVSDIAEETGVSEITIRRDLTELERCGTVRRTHGGALIARSGAPNIYDIREPTFEARRRRNSDAKIRIARAAAQFAKPGHTIALDTGSTTLEITRFLAEIADLRIITNNTRAASLLAETPHPVYLPGGRVRGRELSIYGSSAASFVASYHYDILFLGLSGVSEAGLFDYSPEDSEIKRAFIQRSDLVVALCDASKFNRQAMVRIAALNEIHVLVVDTAPPANLQTEIESAGVQVVVAPGSAE</sequence>
<gene>
    <name evidence="1" type="ORF">JHL16_26225</name>
</gene>
<dbReference type="EMBL" id="JAENHL010000008">
    <property type="protein sequence ID" value="MBK1869888.1"/>
    <property type="molecule type" value="Genomic_DNA"/>
</dbReference>
<reference evidence="1" key="1">
    <citation type="submission" date="2021-01" db="EMBL/GenBank/DDBJ databases">
        <authorList>
            <person name="Sun Q."/>
        </authorList>
    </citation>
    <scope>NUCLEOTIDE SEQUENCE</scope>
    <source>
        <strain evidence="1">YIM B02566</strain>
    </source>
</reference>
<organism evidence="1 2">
    <name type="scientific">Taklimakanibacter albus</name>
    <dbReference type="NCBI Taxonomy" id="2800327"/>
    <lineage>
        <taxon>Bacteria</taxon>
        <taxon>Pseudomonadati</taxon>
        <taxon>Pseudomonadota</taxon>
        <taxon>Alphaproteobacteria</taxon>
        <taxon>Hyphomicrobiales</taxon>
        <taxon>Aestuariivirgaceae</taxon>
        <taxon>Taklimakanibacter</taxon>
    </lineage>
</organism>
<evidence type="ECO:0000313" key="2">
    <source>
        <dbReference type="Proteomes" id="UP000616151"/>
    </source>
</evidence>
<protein>
    <submittedName>
        <fullName evidence="1">DeoR/GlpR transcriptional regulator</fullName>
    </submittedName>
</protein>
<name>A0ACC5RBW9_9HYPH</name>
<proteinExistence type="predicted"/>
<evidence type="ECO:0000313" key="1">
    <source>
        <dbReference type="EMBL" id="MBK1869888.1"/>
    </source>
</evidence>